<name>A0A7S3IF40_9SPIT</name>
<accession>A0A7S3IF40</accession>
<organism evidence="1">
    <name type="scientific">Strombidium inclinatum</name>
    <dbReference type="NCBI Taxonomy" id="197538"/>
    <lineage>
        <taxon>Eukaryota</taxon>
        <taxon>Sar</taxon>
        <taxon>Alveolata</taxon>
        <taxon>Ciliophora</taxon>
        <taxon>Intramacronucleata</taxon>
        <taxon>Spirotrichea</taxon>
        <taxon>Oligotrichia</taxon>
        <taxon>Strombidiidae</taxon>
        <taxon>Strombidium</taxon>
    </lineage>
</organism>
<dbReference type="AlphaFoldDB" id="A0A7S3IF40"/>
<dbReference type="EMBL" id="HBIH01002101">
    <property type="protein sequence ID" value="CAE0320274.1"/>
    <property type="molecule type" value="Transcribed_RNA"/>
</dbReference>
<gene>
    <name evidence="1" type="ORF">SINC0208_LOCUS853</name>
</gene>
<protein>
    <submittedName>
        <fullName evidence="1">Uncharacterized protein</fullName>
    </submittedName>
</protein>
<proteinExistence type="predicted"/>
<sequence length="100" mass="11335">MDKSNLNSVGTPKLNMSCKRILDDDFEETQAHQSSFCGEHQRVRCKEDTENIDGLNEEGVPSVQTTIMQARLKRPDLLDFQSSIVGENSWYEQSVTDQLA</sequence>
<evidence type="ECO:0000313" key="1">
    <source>
        <dbReference type="EMBL" id="CAE0320274.1"/>
    </source>
</evidence>
<reference evidence="1" key="1">
    <citation type="submission" date="2021-01" db="EMBL/GenBank/DDBJ databases">
        <authorList>
            <person name="Corre E."/>
            <person name="Pelletier E."/>
            <person name="Niang G."/>
            <person name="Scheremetjew M."/>
            <person name="Finn R."/>
            <person name="Kale V."/>
            <person name="Holt S."/>
            <person name="Cochrane G."/>
            <person name="Meng A."/>
            <person name="Brown T."/>
            <person name="Cohen L."/>
        </authorList>
    </citation>
    <scope>NUCLEOTIDE SEQUENCE</scope>
    <source>
        <strain evidence="1">S3</strain>
    </source>
</reference>